<feature type="transmembrane region" description="Helical" evidence="1">
    <location>
        <begin position="485"/>
        <end position="512"/>
    </location>
</feature>
<protein>
    <submittedName>
        <fullName evidence="2">MFS family permease</fullName>
    </submittedName>
</protein>
<feature type="transmembrane region" description="Helical" evidence="1">
    <location>
        <begin position="437"/>
        <end position="455"/>
    </location>
</feature>
<feature type="transmembrane region" description="Helical" evidence="1">
    <location>
        <begin position="408"/>
        <end position="431"/>
    </location>
</feature>
<evidence type="ECO:0000313" key="2">
    <source>
        <dbReference type="EMBL" id="MBM7813723.1"/>
    </source>
</evidence>
<comment type="caution">
    <text evidence="2">The sequence shown here is derived from an EMBL/GenBank/DDBJ whole genome shotgun (WGS) entry which is preliminary data.</text>
</comment>
<dbReference type="SUPFAM" id="SSF52540">
    <property type="entry name" value="P-loop containing nucleoside triphosphate hydrolases"/>
    <property type="match status" value="1"/>
</dbReference>
<keyword evidence="1" id="KW-1133">Transmembrane helix</keyword>
<dbReference type="RefSeq" id="WP_204844324.1">
    <property type="nucleotide sequence ID" value="NZ_JAFBCL010000001.1"/>
</dbReference>
<feature type="transmembrane region" description="Helical" evidence="1">
    <location>
        <begin position="462"/>
        <end position="479"/>
    </location>
</feature>
<sequence length="648" mass="68641">MLLPVAINAATGGSAPRVLGPYATWLWPSLVLLSALTAALAAWEPLGALLVRRRPAHPANRTAALDRVERYVRARVEGSLAEQVRLKLGVAPRVGPRLPARTSVPLVVAGEPGAGKTSLLLELAEALTGRARADDGRPVPVLVDLGGWRPARDFGEWLLEELAERYRIGVRSGRLWLRERRLAVLFDNLDDVPAADRAECLAWITALKLPQVVLCCSTDDYERLPRYDVVRVEPLRRTDVLALVDACGPRLDGLRDALSEDPQLWDEVRTPLAFGLLALAYRAGRAEYRGVLDTYLVESAARGPGRGERALRALRFLARVARRRADLVARHRLPRREVWLDFVEPPAVWRLFRRAGPGALVGAAVALGLVVGLVFGWPAAVVVAVAAAGLRRGRFPAEADDRARGWRWAATGFALGAVVVGALAVAGAWLGARVARWPAPVGFGLVPAVAFLVALGLTRDRYWAVAAALVPAAVTAWTGPSGGVVAGLGAGLCAGAAVGAFTGGLTAVWGSLRDLPPPGGGLRSSPVAGLVGGGLAVVLGAQPVWPVPWQVLGPVTGLLVGLAVAPVAARPFEPVAEVLAKPLALDEFPLRRKAVLQSARDRVLLVGDHRFPHAAVRDHLADCDPVELGAAVERRREALGTTGSAPGT</sequence>
<reference evidence="2 3" key="1">
    <citation type="submission" date="2021-01" db="EMBL/GenBank/DDBJ databases">
        <title>Sequencing the genomes of 1000 actinobacteria strains.</title>
        <authorList>
            <person name="Klenk H.-P."/>
        </authorList>
    </citation>
    <scope>NUCLEOTIDE SEQUENCE [LARGE SCALE GENOMIC DNA]</scope>
    <source>
        <strain evidence="2 3">DSM 44581</strain>
    </source>
</reference>
<feature type="transmembrane region" description="Helical" evidence="1">
    <location>
        <begin position="360"/>
        <end position="387"/>
    </location>
</feature>
<gene>
    <name evidence="2" type="ORF">JOE68_004588</name>
</gene>
<dbReference type="InterPro" id="IPR027417">
    <property type="entry name" value="P-loop_NTPase"/>
</dbReference>
<keyword evidence="1" id="KW-0472">Membrane</keyword>
<dbReference type="EMBL" id="JAFBCL010000001">
    <property type="protein sequence ID" value="MBM7813723.1"/>
    <property type="molecule type" value="Genomic_DNA"/>
</dbReference>
<evidence type="ECO:0000256" key="1">
    <source>
        <dbReference type="SAM" id="Phobius"/>
    </source>
</evidence>
<organism evidence="2 3">
    <name type="scientific">Saccharothrix algeriensis</name>
    <dbReference type="NCBI Taxonomy" id="173560"/>
    <lineage>
        <taxon>Bacteria</taxon>
        <taxon>Bacillati</taxon>
        <taxon>Actinomycetota</taxon>
        <taxon>Actinomycetes</taxon>
        <taxon>Pseudonocardiales</taxon>
        <taxon>Pseudonocardiaceae</taxon>
        <taxon>Saccharothrix</taxon>
    </lineage>
</organism>
<dbReference type="Proteomes" id="UP001195724">
    <property type="component" value="Unassembled WGS sequence"/>
</dbReference>
<dbReference type="Gene3D" id="3.40.50.300">
    <property type="entry name" value="P-loop containing nucleotide triphosphate hydrolases"/>
    <property type="match status" value="1"/>
</dbReference>
<keyword evidence="1" id="KW-0812">Transmembrane</keyword>
<evidence type="ECO:0000313" key="3">
    <source>
        <dbReference type="Proteomes" id="UP001195724"/>
    </source>
</evidence>
<accession>A0ABS2SBU3</accession>
<name>A0ABS2SBU3_9PSEU</name>
<keyword evidence="3" id="KW-1185">Reference proteome</keyword>
<proteinExistence type="predicted"/>